<sequence>TSFLSVVRLIRLKLFGLPTCHFTTRLSQLVDPSSAKPTHNMAGPWTPPSWSWAPPSHCYGSFQWVQTWGGNVPPGGVPAGRDLDGGPIFVGRAYHHGDLLPAKVCPTHRCAFVSYAGCEVAESTYEVLVSDHVAWKWARMGDIPPEAIRVGHTCDGEPLFMGRTMFEGTLTPGKVHPSHGCLYISWSGSEIKFHEYEIMVLD</sequence>
<dbReference type="PANTHER" id="PTHR31649">
    <property type="entry name" value="AGAP009604-PA"/>
    <property type="match status" value="1"/>
</dbReference>
<proteinExistence type="predicted"/>
<reference evidence="1" key="2">
    <citation type="submission" date="2014-07" db="EMBL/GenBank/DDBJ databases">
        <authorList>
            <person name="Hull J."/>
        </authorList>
    </citation>
    <scope>NUCLEOTIDE SEQUENCE</scope>
</reference>
<evidence type="ECO:0000313" key="1">
    <source>
        <dbReference type="EMBL" id="JAG30999.1"/>
    </source>
</evidence>
<dbReference type="PANTHER" id="PTHR31649:SF1">
    <property type="entry name" value="FARNESOIC ACID O-METHYL TRANSFERASE DOMAIN-CONTAINING PROTEIN"/>
    <property type="match status" value="1"/>
</dbReference>
<gene>
    <name evidence="1" type="primary">NATT4</name>
    <name evidence="1" type="ORF">CM83_28265</name>
</gene>
<dbReference type="SMART" id="SM00696">
    <property type="entry name" value="DM9"/>
    <property type="match status" value="2"/>
</dbReference>
<dbReference type="EMBL" id="GBHO01012605">
    <property type="protein sequence ID" value="JAG30999.1"/>
    <property type="molecule type" value="Transcribed_RNA"/>
</dbReference>
<protein>
    <submittedName>
        <fullName evidence="1">Natterin-4</fullName>
    </submittedName>
</protein>
<dbReference type="InterPro" id="IPR006616">
    <property type="entry name" value="DM9_repeat"/>
</dbReference>
<dbReference type="Pfam" id="PF11901">
    <property type="entry name" value="DM9"/>
    <property type="match status" value="1"/>
</dbReference>
<organism evidence="1">
    <name type="scientific">Lygus hesperus</name>
    <name type="common">Western plant bug</name>
    <dbReference type="NCBI Taxonomy" id="30085"/>
    <lineage>
        <taxon>Eukaryota</taxon>
        <taxon>Metazoa</taxon>
        <taxon>Ecdysozoa</taxon>
        <taxon>Arthropoda</taxon>
        <taxon>Hexapoda</taxon>
        <taxon>Insecta</taxon>
        <taxon>Pterygota</taxon>
        <taxon>Neoptera</taxon>
        <taxon>Paraneoptera</taxon>
        <taxon>Hemiptera</taxon>
        <taxon>Heteroptera</taxon>
        <taxon>Panheteroptera</taxon>
        <taxon>Cimicomorpha</taxon>
        <taxon>Miridae</taxon>
        <taxon>Mirini</taxon>
        <taxon>Lygus</taxon>
    </lineage>
</organism>
<reference evidence="1" key="1">
    <citation type="journal article" date="2014" name="PLoS ONE">
        <title>Transcriptome-Based Identification of ABC Transporters in the Western Tarnished Plant Bug Lygus hesperus.</title>
        <authorList>
            <person name="Hull J.J."/>
            <person name="Chaney K."/>
            <person name="Geib S.M."/>
            <person name="Fabrick J.A."/>
            <person name="Brent C.S."/>
            <person name="Walsh D."/>
            <person name="Lavine L.C."/>
        </authorList>
    </citation>
    <scope>NUCLEOTIDE SEQUENCE</scope>
</reference>
<feature type="non-terminal residue" evidence="1">
    <location>
        <position position="1"/>
    </location>
</feature>
<accession>A0A0A9YFQ6</accession>
<dbReference type="AlphaFoldDB" id="A0A0A9YFQ6"/>
<name>A0A0A9YFQ6_LYGHE</name>